<dbReference type="GO" id="GO:0006508">
    <property type="term" value="P:proteolysis"/>
    <property type="evidence" value="ECO:0007669"/>
    <property type="project" value="InterPro"/>
</dbReference>
<gene>
    <name evidence="3" type="ORF">FF100_26830</name>
</gene>
<dbReference type="InterPro" id="IPR003959">
    <property type="entry name" value="ATPase_AAA_core"/>
</dbReference>
<dbReference type="OrthoDB" id="9809379at2"/>
<dbReference type="GO" id="GO:0005524">
    <property type="term" value="F:ATP binding"/>
    <property type="evidence" value="ECO:0007669"/>
    <property type="project" value="InterPro"/>
</dbReference>
<dbReference type="Pfam" id="PF01434">
    <property type="entry name" value="Peptidase_M41"/>
    <property type="match status" value="1"/>
</dbReference>
<dbReference type="InterPro" id="IPR003593">
    <property type="entry name" value="AAA+_ATPase"/>
</dbReference>
<feature type="region of interest" description="Disordered" evidence="1">
    <location>
        <begin position="1"/>
        <end position="21"/>
    </location>
</feature>
<dbReference type="InterPro" id="IPR000642">
    <property type="entry name" value="Peptidase_M41"/>
</dbReference>
<dbReference type="SMART" id="SM00382">
    <property type="entry name" value="AAA"/>
    <property type="match status" value="1"/>
</dbReference>
<dbReference type="GO" id="GO:0030163">
    <property type="term" value="P:protein catabolic process"/>
    <property type="evidence" value="ECO:0007669"/>
    <property type="project" value="TreeGrafter"/>
</dbReference>
<dbReference type="Gene3D" id="1.10.8.60">
    <property type="match status" value="1"/>
</dbReference>
<sequence length="679" mass="71215">MEAAKMSSSQTGGKPKHGNDAFFPVEMPRDEAGFPADDAQTPYVRHGLAGLRAAREVMPAAALLEALGPAGLRRLRAPGSLAVVVEVPTADWCQHVGSALRDIAPFVHVEVRDGSSKTQHKPSEGNDKVARLLSEGARVAGVSHVPERYLPETLVAAADLVVRIGPPSNRVVAETIRAATGKRARRMPPAVSGSLNLDELTSQIRIGSTPRECISRIRSIAAARSGIDPQLGEVPDLETLHGYGGPAMGWARDLVRDLDAWREGRLDWSAVQRTALLYGPPGTGKTSFVRSVAKAARIPLVATSVSGWFTGSNGYLDGVLKAFEGKLALAAAQAPALLFLDEVDAIPSRDGLSARGRDWWTPVITGVLAALDSTTSGDASRLIVVGATNHLAALDPAMIRPGRLFPPIEIARPSVEDLAGILRQHLGADLPGEDLMPVAMLGTGATGAEAVGWIKAARSAARAEGRRMVVADLARAVSPDDGRTPEELAVCARHEAAHAVAARIRDIGTLRSVSLAMGTGTAGSVRALLHGRALMTRAQIEDLVIVALAGRAMDALGGAANTGAGGGPGSDLAKATQLVASIHATFGLGDELTIRGGPDAAVAAMRDDPALRRVVERDLQALYARAVAFVRDHRPAIEAVAERLVATRVLSGEEVERLIRSHAGSPARSNRNGRARDAR</sequence>
<feature type="domain" description="AAA+ ATPase" evidence="2">
    <location>
        <begin position="271"/>
        <end position="414"/>
    </location>
</feature>
<accession>A0A5C4LCK2</accession>
<name>A0A5C4LCK2_9HYPH</name>
<dbReference type="PRINTS" id="PR00830">
    <property type="entry name" value="ENDOLAPTASE"/>
</dbReference>
<dbReference type="Pfam" id="PF00004">
    <property type="entry name" value="AAA"/>
    <property type="match status" value="1"/>
</dbReference>
<evidence type="ECO:0000313" key="3">
    <source>
        <dbReference type="EMBL" id="TNC09185.1"/>
    </source>
</evidence>
<dbReference type="Proteomes" id="UP000305267">
    <property type="component" value="Unassembled WGS sequence"/>
</dbReference>
<dbReference type="CDD" id="cd19481">
    <property type="entry name" value="RecA-like_protease"/>
    <property type="match status" value="1"/>
</dbReference>
<organism evidence="3 4">
    <name type="scientific">Methylobacterium terricola</name>
    <dbReference type="NCBI Taxonomy" id="2583531"/>
    <lineage>
        <taxon>Bacteria</taxon>
        <taxon>Pseudomonadati</taxon>
        <taxon>Pseudomonadota</taxon>
        <taxon>Alphaproteobacteria</taxon>
        <taxon>Hyphomicrobiales</taxon>
        <taxon>Methylobacteriaceae</taxon>
        <taxon>Methylobacterium</taxon>
    </lineage>
</organism>
<dbReference type="GO" id="GO:0004222">
    <property type="term" value="F:metalloendopeptidase activity"/>
    <property type="evidence" value="ECO:0007669"/>
    <property type="project" value="InterPro"/>
</dbReference>
<dbReference type="PANTHER" id="PTHR23076:SF97">
    <property type="entry name" value="ATP-DEPENDENT ZINC METALLOPROTEASE YME1L1"/>
    <property type="match status" value="1"/>
</dbReference>
<dbReference type="Gene3D" id="3.40.50.300">
    <property type="entry name" value="P-loop containing nucleotide triphosphate hydrolases"/>
    <property type="match status" value="1"/>
</dbReference>
<dbReference type="Gene3D" id="1.20.58.760">
    <property type="entry name" value="Peptidase M41"/>
    <property type="match status" value="1"/>
</dbReference>
<dbReference type="GO" id="GO:0004176">
    <property type="term" value="F:ATP-dependent peptidase activity"/>
    <property type="evidence" value="ECO:0007669"/>
    <property type="project" value="InterPro"/>
</dbReference>
<evidence type="ECO:0000313" key="4">
    <source>
        <dbReference type="Proteomes" id="UP000305267"/>
    </source>
</evidence>
<feature type="compositionally biased region" description="Polar residues" evidence="1">
    <location>
        <begin position="1"/>
        <end position="12"/>
    </location>
</feature>
<evidence type="ECO:0000256" key="1">
    <source>
        <dbReference type="SAM" id="MobiDB-lite"/>
    </source>
</evidence>
<dbReference type="GO" id="GO:0005886">
    <property type="term" value="C:plasma membrane"/>
    <property type="evidence" value="ECO:0007669"/>
    <property type="project" value="TreeGrafter"/>
</dbReference>
<dbReference type="AlphaFoldDB" id="A0A5C4LCK2"/>
<dbReference type="SUPFAM" id="SSF140990">
    <property type="entry name" value="FtsH protease domain-like"/>
    <property type="match status" value="1"/>
</dbReference>
<protein>
    <submittedName>
        <fullName evidence="3">AAA family ATPase</fullName>
    </submittedName>
</protein>
<evidence type="ECO:0000259" key="2">
    <source>
        <dbReference type="SMART" id="SM00382"/>
    </source>
</evidence>
<dbReference type="GO" id="GO:0016887">
    <property type="term" value="F:ATP hydrolysis activity"/>
    <property type="evidence" value="ECO:0007669"/>
    <property type="project" value="InterPro"/>
</dbReference>
<keyword evidence="4" id="KW-1185">Reference proteome</keyword>
<proteinExistence type="predicted"/>
<dbReference type="InterPro" id="IPR037219">
    <property type="entry name" value="Peptidase_M41-like"/>
</dbReference>
<dbReference type="SUPFAM" id="SSF52540">
    <property type="entry name" value="P-loop containing nucleoside triphosphate hydrolases"/>
    <property type="match status" value="1"/>
</dbReference>
<comment type="caution">
    <text evidence="3">The sequence shown here is derived from an EMBL/GenBank/DDBJ whole genome shotgun (WGS) entry which is preliminary data.</text>
</comment>
<reference evidence="3 4" key="1">
    <citation type="submission" date="2019-06" db="EMBL/GenBank/DDBJ databases">
        <title>Genome of Methylobacterium sp. 17Sr1-39.</title>
        <authorList>
            <person name="Seo T."/>
        </authorList>
    </citation>
    <scope>NUCLEOTIDE SEQUENCE [LARGE SCALE GENOMIC DNA]</scope>
    <source>
        <strain evidence="3 4">17Sr1-39</strain>
    </source>
</reference>
<dbReference type="InterPro" id="IPR027417">
    <property type="entry name" value="P-loop_NTPase"/>
</dbReference>
<dbReference type="EMBL" id="VDDA01000018">
    <property type="protein sequence ID" value="TNC09185.1"/>
    <property type="molecule type" value="Genomic_DNA"/>
</dbReference>
<dbReference type="PANTHER" id="PTHR23076">
    <property type="entry name" value="METALLOPROTEASE M41 FTSH"/>
    <property type="match status" value="1"/>
</dbReference>